<organism evidence="5 6">
    <name type="scientific">Dendrobium thyrsiflorum</name>
    <name type="common">Pinecone-like raceme dendrobium</name>
    <name type="synonym">Orchid</name>
    <dbReference type="NCBI Taxonomy" id="117978"/>
    <lineage>
        <taxon>Eukaryota</taxon>
        <taxon>Viridiplantae</taxon>
        <taxon>Streptophyta</taxon>
        <taxon>Embryophyta</taxon>
        <taxon>Tracheophyta</taxon>
        <taxon>Spermatophyta</taxon>
        <taxon>Magnoliopsida</taxon>
        <taxon>Liliopsida</taxon>
        <taxon>Asparagales</taxon>
        <taxon>Orchidaceae</taxon>
        <taxon>Epidendroideae</taxon>
        <taxon>Malaxideae</taxon>
        <taxon>Dendrobiinae</taxon>
        <taxon>Dendrobium</taxon>
    </lineage>
</organism>
<dbReference type="FunFam" id="2.60.260.20:FF:000002">
    <property type="entry name" value="Dnaj homolog subfamily b member"/>
    <property type="match status" value="1"/>
</dbReference>
<comment type="caution">
    <text evidence="5">The sequence shown here is derived from an EMBL/GenBank/DDBJ whole genome shotgun (WGS) entry which is preliminary data.</text>
</comment>
<dbReference type="GO" id="GO:0005783">
    <property type="term" value="C:endoplasmic reticulum"/>
    <property type="evidence" value="ECO:0007669"/>
    <property type="project" value="UniProtKB-ARBA"/>
</dbReference>
<dbReference type="CDD" id="cd06257">
    <property type="entry name" value="DnaJ"/>
    <property type="match status" value="1"/>
</dbReference>
<reference evidence="5 6" key="1">
    <citation type="journal article" date="2024" name="Plant Biotechnol. J.">
        <title>Dendrobium thyrsiflorum genome and its molecular insights into genes involved in important horticultural traits.</title>
        <authorList>
            <person name="Chen B."/>
            <person name="Wang J.Y."/>
            <person name="Zheng P.J."/>
            <person name="Li K.L."/>
            <person name="Liang Y.M."/>
            <person name="Chen X.F."/>
            <person name="Zhang C."/>
            <person name="Zhao X."/>
            <person name="He X."/>
            <person name="Zhang G.Q."/>
            <person name="Liu Z.J."/>
            <person name="Xu Q."/>
        </authorList>
    </citation>
    <scope>NUCLEOTIDE SEQUENCE [LARGE SCALE GENOMIC DNA]</scope>
    <source>
        <strain evidence="5">GZMU011</strain>
    </source>
</reference>
<dbReference type="InterPro" id="IPR018253">
    <property type="entry name" value="DnaJ_domain_CS"/>
</dbReference>
<sequence length="476" mass="52689">MSYYAIRSSRIEQRKNLSPLDRDFNGVCGKYTTTTASRSLIPTQSLRTNDDNEGISDDQPRQSSTPPSIESIFKEFRDPFLKSLSLPLYDEPVYDDDIFAGVLDLDQLAYDDDEGKMDGQPKLFMYITSDKAIIYNVSLLLPCFIPVAYLVDKNAREDDLKKAYKIAEAKFKKISKAYEVLSDSKKRAIYDKYGEEGLMGQVPPTGSSGAGASFFSGGDGPATSRLNPRSDDDIFAKFFGISSPFGGTSGGPATTQLNPRSNDIFAEFLGSSSPSGGTSGGSEFDRKVSMNPQHLEKASPIENQLPCSLEDLYKGITKKMKISREISDMRGKIMVAEEILTIDVKPGWKKGTKITFPKKGNEGPNMIPADIVFIIDEKPNDVFMREDNDLVITRTISVVEAFTGYMVQLITLDGRSLTIPINSIIHPGYEEVVLKEGMPIPKDPTKKGNLRIKFHVQFPTRLTSEQKTGIKKLLAP</sequence>
<dbReference type="Gene3D" id="1.10.287.110">
    <property type="entry name" value="DnaJ domain"/>
    <property type="match status" value="1"/>
</dbReference>
<evidence type="ECO:0000256" key="3">
    <source>
        <dbReference type="SAM" id="Phobius"/>
    </source>
</evidence>
<dbReference type="PROSITE" id="PS00636">
    <property type="entry name" value="DNAJ_1"/>
    <property type="match status" value="1"/>
</dbReference>
<protein>
    <recommendedName>
        <fullName evidence="4">J domain-containing protein</fullName>
    </recommendedName>
</protein>
<evidence type="ECO:0000256" key="2">
    <source>
        <dbReference type="SAM" id="MobiDB-lite"/>
    </source>
</evidence>
<feature type="region of interest" description="Disordered" evidence="2">
    <location>
        <begin position="268"/>
        <end position="287"/>
    </location>
</feature>
<dbReference type="EMBL" id="JANQDX010000016">
    <property type="protein sequence ID" value="KAL0910328.1"/>
    <property type="molecule type" value="Genomic_DNA"/>
</dbReference>
<gene>
    <name evidence="5" type="ORF">M5K25_021301</name>
</gene>
<keyword evidence="1" id="KW-0143">Chaperone</keyword>
<dbReference type="SUPFAM" id="SSF46565">
    <property type="entry name" value="Chaperone J-domain"/>
    <property type="match status" value="1"/>
</dbReference>
<keyword evidence="3" id="KW-0812">Transmembrane</keyword>
<dbReference type="AlphaFoldDB" id="A0ABD0UCA7"/>
<dbReference type="PANTHER" id="PTHR24078">
    <property type="entry name" value="DNAJ HOMOLOG SUBFAMILY C MEMBER"/>
    <property type="match status" value="1"/>
</dbReference>
<dbReference type="CDD" id="cd10747">
    <property type="entry name" value="DnaJ_C"/>
    <property type="match status" value="1"/>
</dbReference>
<dbReference type="InterPro" id="IPR001623">
    <property type="entry name" value="DnaJ_domain"/>
</dbReference>
<keyword evidence="3" id="KW-0472">Membrane</keyword>
<dbReference type="SUPFAM" id="SSF49493">
    <property type="entry name" value="HSP40/DnaJ peptide-binding domain"/>
    <property type="match status" value="2"/>
</dbReference>
<evidence type="ECO:0000256" key="1">
    <source>
        <dbReference type="ARBA" id="ARBA00023186"/>
    </source>
</evidence>
<dbReference type="InterPro" id="IPR002939">
    <property type="entry name" value="DnaJ_C"/>
</dbReference>
<feature type="region of interest" description="Disordered" evidence="2">
    <location>
        <begin position="39"/>
        <end position="68"/>
    </location>
</feature>
<evidence type="ECO:0000259" key="4">
    <source>
        <dbReference type="PROSITE" id="PS50076"/>
    </source>
</evidence>
<dbReference type="PROSITE" id="PS50076">
    <property type="entry name" value="DNAJ_2"/>
    <property type="match status" value="1"/>
</dbReference>
<dbReference type="Gene3D" id="2.60.260.20">
    <property type="entry name" value="Urease metallochaperone UreE, N-terminal domain"/>
    <property type="match status" value="2"/>
</dbReference>
<feature type="transmembrane region" description="Helical" evidence="3">
    <location>
        <begin position="132"/>
        <end position="151"/>
    </location>
</feature>
<dbReference type="InterPro" id="IPR036869">
    <property type="entry name" value="J_dom_sf"/>
</dbReference>
<accession>A0ABD0UCA7</accession>
<keyword evidence="6" id="KW-1185">Reference proteome</keyword>
<dbReference type="FunFam" id="2.60.260.20:FF:000006">
    <property type="entry name" value="DnaJ subfamily B member 13"/>
    <property type="match status" value="1"/>
</dbReference>
<dbReference type="PANTHER" id="PTHR24078:SF529">
    <property type="entry name" value="HEAT-SHOCK PROTEIN DNAJ"/>
    <property type="match status" value="1"/>
</dbReference>
<proteinExistence type="predicted"/>
<name>A0ABD0UCA7_DENTH</name>
<evidence type="ECO:0000313" key="6">
    <source>
        <dbReference type="Proteomes" id="UP001552299"/>
    </source>
</evidence>
<dbReference type="Pfam" id="PF00226">
    <property type="entry name" value="DnaJ"/>
    <property type="match status" value="1"/>
</dbReference>
<keyword evidence="3" id="KW-1133">Transmembrane helix</keyword>
<dbReference type="Pfam" id="PF01556">
    <property type="entry name" value="DnaJ_C"/>
    <property type="match status" value="1"/>
</dbReference>
<dbReference type="InterPro" id="IPR008971">
    <property type="entry name" value="HSP40/DnaJ_pept-bd"/>
</dbReference>
<evidence type="ECO:0000313" key="5">
    <source>
        <dbReference type="EMBL" id="KAL0910328.1"/>
    </source>
</evidence>
<dbReference type="InterPro" id="IPR051339">
    <property type="entry name" value="DnaJ_subfamily_B"/>
</dbReference>
<dbReference type="Proteomes" id="UP001552299">
    <property type="component" value="Unassembled WGS sequence"/>
</dbReference>
<feature type="domain" description="J" evidence="4">
    <location>
        <begin position="98"/>
        <end position="194"/>
    </location>
</feature>